<keyword evidence="9" id="KW-1185">Reference proteome</keyword>
<evidence type="ECO:0000256" key="2">
    <source>
        <dbReference type="ARBA" id="ARBA00022771"/>
    </source>
</evidence>
<dbReference type="EMBL" id="JABXBU010002227">
    <property type="protein sequence ID" value="KAF8773249.1"/>
    <property type="molecule type" value="Genomic_DNA"/>
</dbReference>
<dbReference type="GO" id="GO:0008270">
    <property type="term" value="F:zinc ion binding"/>
    <property type="evidence" value="ECO:0007669"/>
    <property type="project" value="UniProtKB-KW"/>
</dbReference>
<evidence type="ECO:0000256" key="6">
    <source>
        <dbReference type="SAM" id="MobiDB-lite"/>
    </source>
</evidence>
<evidence type="ECO:0000313" key="8">
    <source>
        <dbReference type="EMBL" id="KAF8773249.1"/>
    </source>
</evidence>
<dbReference type="InterPro" id="IPR057618">
    <property type="entry name" value="Znf_POGZ/Z280C-D-like"/>
</dbReference>
<evidence type="ECO:0000256" key="4">
    <source>
        <dbReference type="ARBA" id="ARBA00023125"/>
    </source>
</evidence>
<feature type="domain" description="THAP-type" evidence="7">
    <location>
        <begin position="9"/>
        <end position="84"/>
    </location>
</feature>
<protein>
    <recommendedName>
        <fullName evidence="7">THAP-type domain-containing protein</fullName>
    </recommendedName>
</protein>
<sequence>MSNKSSETLDNYCCVRQCRNYKNIYAKMDLYPLPADLMRREKFCKILGIPRYVGSNPAARVCALHFKSKVGSYRPSPPTVPQAIFAQPVTLMIQDGRRHIKPLLPRIQPTSFPAPVQQPLVLQQPVTLAFNPRPVTNMQQNESPKEPPDDISIDKVIEDDLIKNDTPCNSPNITLQLECEEDLLSTTQLNAYMKDLMDFVNANELVYKLPPPEPKGLISPLIASNNSASDELPPLEPIIKNTSIISNPATLSSSIPNSQFFTMFSPSNKGIGVVSNSLSLFNNVISNSSKVETITTSSSACPPLFVHSPVLTPRTVSNTVSDKNSAFISMNGKPLSGSSIGATLSTNGLVSRCGQISTAATSSSAVNILSDMKLNSTFSASGSSLHPQTVTTSFLPITSNGNPFPNLSPLTNSISSPTITKNPSGIQANSVYQILPEKYKIVNAVSNNTAIPVMLLKALDFNDTGQSFIKPATSASNSPVTIVGRDPDETETCAASLCDVTLDETPEQILVSQEQTISSNDQSTMYNQANGSSVDKISIHDEIKEPPVCAEESQPSSSKINGQIGPVIVDVISAKEGATEYFNGNAVPNILLDNSKKAEDSNNALYTNQLDASVRLNLEKVINSTVDKIIPVTHKDSIFNLQKSIPVIPNGYLVYSEPLRLFKIKTPMPIKRIEEAENLRKKLQLENFIPLAVWWLIQRRYMPPIQSCELCGSKKFIVDKKLNNYLGAFFGTWGKSMVFVSFSGEGKNGKFVDMSFWSILNHIREQNPEESSTVQIRKGEFPCDLSNMEVNNAFYVRWGPNFEDGEKNSEDPEPKLSGKDTKSYSKESNGCFSDYFHDIPEIVGGCSMVTSKSLLAVKIRFGESPNDIDFYKSDAICLGLKLKSEGFITNPIKWLVKKGFIKNTSICYVCRDVALLKASTRFNDGCSWLCQNEKCKFENAFRRPSFFARFSQYSMSHIAGLIFHWIVQSDESLINTDIPMDSCKLLDFWRSFQVLCSSALKRKKEKIGGEEHIVEVAVIRFGKLTILGAMDRETKRPLIQAFPAEMGKIDNLYYTLYSWIHPKSIIVVDATKKFQMQRRFDCYKIILANTHVVDSSHLSCHVLNIKYYLLNHLSNMFSHIKPELMRQEVMQNYLEELMWRDHYGKEPQQAFVYMMNEIFYNDLRSKSDFLLEKKEPEFIPVTFKELRVVLRRIPKSVLKFYGCEISDSTKTSESTNSTISQEEPSSSALEATDDIQVIEDTVQCSNEKTIESDDEIIILDAESSSNIPENKEIVLEQSPTSELPDVSECTSSSAPSEICTNKVQPLVIKMHKKRKKFRSYLKSELEKVKKLELEKDLQNGISDIPNTALRTDLKEPECDMMEFPDIISSDSSHSNTWETQSTDSAKSSKKVTRNHSARYSSSVQKEKVPKCIECGETVSPSYDHFSKLFNCTDCKKNSVYMTCCSKAFFEHRGSILFGKRMPRRMKEDYGLHRPIIMQFPWHCACGFNTKNGNKLASHMLKCRKRTCYYHQNVL</sequence>
<feature type="region of interest" description="Disordered" evidence="6">
    <location>
        <begin position="805"/>
        <end position="825"/>
    </location>
</feature>
<evidence type="ECO:0000259" key="7">
    <source>
        <dbReference type="PROSITE" id="PS50950"/>
    </source>
</evidence>
<feature type="region of interest" description="Disordered" evidence="6">
    <location>
        <begin position="1208"/>
        <end position="1232"/>
    </location>
</feature>
<reference evidence="8" key="2">
    <citation type="submission" date="2020-06" db="EMBL/GenBank/DDBJ databases">
        <authorList>
            <person name="Sheffer M."/>
        </authorList>
    </citation>
    <scope>NUCLEOTIDE SEQUENCE</scope>
</reference>
<evidence type="ECO:0000256" key="3">
    <source>
        <dbReference type="ARBA" id="ARBA00022833"/>
    </source>
</evidence>
<evidence type="ECO:0000256" key="1">
    <source>
        <dbReference type="ARBA" id="ARBA00022723"/>
    </source>
</evidence>
<comment type="caution">
    <text evidence="8">The sequence shown here is derived from an EMBL/GenBank/DDBJ whole genome shotgun (WGS) entry which is preliminary data.</text>
</comment>
<dbReference type="GO" id="GO:0003677">
    <property type="term" value="F:DNA binding"/>
    <property type="evidence" value="ECO:0007669"/>
    <property type="project" value="UniProtKB-UniRule"/>
</dbReference>
<dbReference type="PROSITE" id="PS50950">
    <property type="entry name" value="ZF_THAP"/>
    <property type="match status" value="1"/>
</dbReference>
<dbReference type="SUPFAM" id="SSF57716">
    <property type="entry name" value="Glucocorticoid receptor-like (DNA-binding domain)"/>
    <property type="match status" value="1"/>
</dbReference>
<feature type="region of interest" description="Disordered" evidence="6">
    <location>
        <begin position="1367"/>
        <end position="1400"/>
    </location>
</feature>
<keyword evidence="3" id="KW-0862">Zinc</keyword>
<accession>A0A8T0EM26</accession>
<name>A0A8T0EM26_ARGBR</name>
<keyword evidence="4 5" id="KW-0238">DNA-binding</keyword>
<reference evidence="8" key="1">
    <citation type="journal article" date="2020" name="bioRxiv">
        <title>Chromosome-level reference genome of the European wasp spider Argiope bruennichi: a resource for studies on range expansion and evolutionary adaptation.</title>
        <authorList>
            <person name="Sheffer M.M."/>
            <person name="Hoppe A."/>
            <person name="Krehenwinkel H."/>
            <person name="Uhl G."/>
            <person name="Kuss A.W."/>
            <person name="Jensen L."/>
            <person name="Jensen C."/>
            <person name="Gillespie R.G."/>
            <person name="Hoff K.J."/>
            <person name="Prost S."/>
        </authorList>
    </citation>
    <scope>NUCLEOTIDE SEQUENCE</scope>
</reference>
<dbReference type="InterPro" id="IPR006612">
    <property type="entry name" value="THAP_Znf"/>
</dbReference>
<gene>
    <name evidence="8" type="ORF">HNY73_015923</name>
</gene>
<evidence type="ECO:0000256" key="5">
    <source>
        <dbReference type="PROSITE-ProRule" id="PRU00309"/>
    </source>
</evidence>
<keyword evidence="1" id="KW-0479">Metal-binding</keyword>
<organism evidence="8 9">
    <name type="scientific">Argiope bruennichi</name>
    <name type="common">Wasp spider</name>
    <name type="synonym">Aranea bruennichi</name>
    <dbReference type="NCBI Taxonomy" id="94029"/>
    <lineage>
        <taxon>Eukaryota</taxon>
        <taxon>Metazoa</taxon>
        <taxon>Ecdysozoa</taxon>
        <taxon>Arthropoda</taxon>
        <taxon>Chelicerata</taxon>
        <taxon>Arachnida</taxon>
        <taxon>Araneae</taxon>
        <taxon>Araneomorphae</taxon>
        <taxon>Entelegynae</taxon>
        <taxon>Araneoidea</taxon>
        <taxon>Araneidae</taxon>
        <taxon>Argiope</taxon>
    </lineage>
</organism>
<dbReference type="Pfam" id="PF25429">
    <property type="entry name" value="zf-POGZ"/>
    <property type="match status" value="1"/>
</dbReference>
<feature type="compositionally biased region" description="Polar residues" evidence="6">
    <location>
        <begin position="1208"/>
        <end position="1229"/>
    </location>
</feature>
<evidence type="ECO:0000313" key="9">
    <source>
        <dbReference type="Proteomes" id="UP000807504"/>
    </source>
</evidence>
<feature type="compositionally biased region" description="Basic residues" evidence="6">
    <location>
        <begin position="1387"/>
        <end position="1396"/>
    </location>
</feature>
<proteinExistence type="predicted"/>
<feature type="compositionally biased region" description="Polar residues" evidence="6">
    <location>
        <begin position="1368"/>
        <end position="1385"/>
    </location>
</feature>
<keyword evidence="2 5" id="KW-0863">Zinc-finger</keyword>
<dbReference type="Proteomes" id="UP000807504">
    <property type="component" value="Unassembled WGS sequence"/>
</dbReference>